<accession>A0ABQ7BPT7</accession>
<feature type="region of interest" description="Disordered" evidence="1">
    <location>
        <begin position="1"/>
        <end position="66"/>
    </location>
</feature>
<protein>
    <recommendedName>
        <fullName evidence="4">Pentatricopeptide repeat-containing protein</fullName>
    </recommendedName>
</protein>
<evidence type="ECO:0000313" key="2">
    <source>
        <dbReference type="EMBL" id="KAF3534338.1"/>
    </source>
</evidence>
<dbReference type="InterPro" id="IPR002885">
    <property type="entry name" value="PPR_rpt"/>
</dbReference>
<dbReference type="NCBIfam" id="TIGR00756">
    <property type="entry name" value="PPR"/>
    <property type="match status" value="1"/>
</dbReference>
<evidence type="ECO:0000256" key="1">
    <source>
        <dbReference type="SAM" id="MobiDB-lite"/>
    </source>
</evidence>
<dbReference type="Pfam" id="PF01535">
    <property type="entry name" value="PPR"/>
    <property type="match status" value="1"/>
</dbReference>
<comment type="caution">
    <text evidence="2">The sequence shown here is derived from an EMBL/GenBank/DDBJ whole genome shotgun (WGS) entry which is preliminary data.</text>
</comment>
<evidence type="ECO:0000313" key="3">
    <source>
        <dbReference type="Proteomes" id="UP000266723"/>
    </source>
</evidence>
<dbReference type="EMBL" id="QGKV02001507">
    <property type="protein sequence ID" value="KAF3534338.1"/>
    <property type="molecule type" value="Genomic_DNA"/>
</dbReference>
<sequence>MFSAPNPEESENPHKNWKLSTNNPSLRLYVRREIDHKNTQTQTRPSTSPLNPRHRRRSQRQGPFGKCGKLREALDLFNEMKNQGSGPRGVRLQPAHVRNGEGWYGVPKRAVEMFEATKQSGGCKNDENEERDER</sequence>
<dbReference type="Proteomes" id="UP000266723">
    <property type="component" value="Unassembled WGS sequence"/>
</dbReference>
<proteinExistence type="predicted"/>
<name>A0ABQ7BPT7_BRACR</name>
<reference evidence="2 3" key="1">
    <citation type="journal article" date="2020" name="BMC Genomics">
        <title>Intraspecific diversification of the crop wild relative Brassica cretica Lam. using demographic model selection.</title>
        <authorList>
            <person name="Kioukis A."/>
            <person name="Michalopoulou V.A."/>
            <person name="Briers L."/>
            <person name="Pirintsos S."/>
            <person name="Studholme D.J."/>
            <person name="Pavlidis P."/>
            <person name="Sarris P.F."/>
        </authorList>
    </citation>
    <scope>NUCLEOTIDE SEQUENCE [LARGE SCALE GENOMIC DNA]</scope>
    <source>
        <strain evidence="3">cv. PFS-1207/04</strain>
    </source>
</reference>
<evidence type="ECO:0008006" key="4">
    <source>
        <dbReference type="Google" id="ProtNLM"/>
    </source>
</evidence>
<gene>
    <name evidence="2" type="ORF">DY000_02042824</name>
</gene>
<keyword evidence="3" id="KW-1185">Reference proteome</keyword>
<organism evidence="2 3">
    <name type="scientific">Brassica cretica</name>
    <name type="common">Mustard</name>
    <dbReference type="NCBI Taxonomy" id="69181"/>
    <lineage>
        <taxon>Eukaryota</taxon>
        <taxon>Viridiplantae</taxon>
        <taxon>Streptophyta</taxon>
        <taxon>Embryophyta</taxon>
        <taxon>Tracheophyta</taxon>
        <taxon>Spermatophyta</taxon>
        <taxon>Magnoliopsida</taxon>
        <taxon>eudicotyledons</taxon>
        <taxon>Gunneridae</taxon>
        <taxon>Pentapetalae</taxon>
        <taxon>rosids</taxon>
        <taxon>malvids</taxon>
        <taxon>Brassicales</taxon>
        <taxon>Brassicaceae</taxon>
        <taxon>Brassiceae</taxon>
        <taxon>Brassica</taxon>
    </lineage>
</organism>
<feature type="compositionally biased region" description="Polar residues" evidence="1">
    <location>
        <begin position="39"/>
        <end position="50"/>
    </location>
</feature>